<evidence type="ECO:0000256" key="2">
    <source>
        <dbReference type="SAM" id="MobiDB-lite"/>
    </source>
</evidence>
<feature type="compositionally biased region" description="Polar residues" evidence="2">
    <location>
        <begin position="85"/>
        <end position="98"/>
    </location>
</feature>
<evidence type="ECO:0000256" key="3">
    <source>
        <dbReference type="SAM" id="Phobius"/>
    </source>
</evidence>
<feature type="region of interest" description="Disordered" evidence="2">
    <location>
        <begin position="84"/>
        <end position="145"/>
    </location>
</feature>
<dbReference type="STRING" id="1921010.MMIC_P1414"/>
<protein>
    <submittedName>
        <fullName evidence="4">Uncharacterized protein</fullName>
    </submittedName>
</protein>
<keyword evidence="5" id="KW-1185">Reference proteome</keyword>
<dbReference type="RefSeq" id="WP_072659770.1">
    <property type="nucleotide sequence ID" value="NZ_BDFD01000011.1"/>
</dbReference>
<dbReference type="OrthoDB" id="5296197at2"/>
<dbReference type="AlphaFoldDB" id="A0A1L8CNM7"/>
<evidence type="ECO:0000256" key="1">
    <source>
        <dbReference type="SAM" id="Coils"/>
    </source>
</evidence>
<dbReference type="EMBL" id="BDFD01000011">
    <property type="protein sequence ID" value="GAV20449.1"/>
    <property type="molecule type" value="Genomic_DNA"/>
</dbReference>
<organism evidence="4 5">
    <name type="scientific">Mariprofundus micogutta</name>
    <dbReference type="NCBI Taxonomy" id="1921010"/>
    <lineage>
        <taxon>Bacteria</taxon>
        <taxon>Pseudomonadati</taxon>
        <taxon>Pseudomonadota</taxon>
        <taxon>Candidatius Mariprofundia</taxon>
        <taxon>Mariprofundales</taxon>
        <taxon>Mariprofundaceae</taxon>
        <taxon>Mariprofundus</taxon>
    </lineage>
</organism>
<feature type="transmembrane region" description="Helical" evidence="3">
    <location>
        <begin position="44"/>
        <end position="64"/>
    </location>
</feature>
<feature type="region of interest" description="Disordered" evidence="2">
    <location>
        <begin position="1"/>
        <end position="41"/>
    </location>
</feature>
<evidence type="ECO:0000313" key="4">
    <source>
        <dbReference type="EMBL" id="GAV20449.1"/>
    </source>
</evidence>
<keyword evidence="3" id="KW-1133">Transmembrane helix</keyword>
<comment type="caution">
    <text evidence="4">The sequence shown here is derived from an EMBL/GenBank/DDBJ whole genome shotgun (WGS) entry which is preliminary data.</text>
</comment>
<feature type="coiled-coil region" evidence="1">
    <location>
        <begin position="148"/>
        <end position="182"/>
    </location>
</feature>
<keyword evidence="1" id="KW-0175">Coiled coil</keyword>
<keyword evidence="3" id="KW-0812">Transmembrane</keyword>
<feature type="compositionally biased region" description="Low complexity" evidence="2">
    <location>
        <begin position="120"/>
        <end position="133"/>
    </location>
</feature>
<evidence type="ECO:0000313" key="5">
    <source>
        <dbReference type="Proteomes" id="UP000231632"/>
    </source>
</evidence>
<gene>
    <name evidence="4" type="ORF">MMIC_P1414</name>
</gene>
<keyword evidence="3" id="KW-0472">Membrane</keyword>
<sequence>MSENKETPELQGDSSDAGKAEDVISVSDTSSASSGEEKKSSSGILKFLAFLLIVAGIVGGGLYANGELGPVLDSAKSAFHDVKAQLSSGPESDASQEASEPIPAETEHEFASSEPVQSDAEFAAEAVPAEPDPSGFQSAPESIEDHSVVAASGQVEELQATINALRSEMQAMEESQSVLREKLLEQQQFNLQARLRWITDPASHLPQLQMAWEEIASMPELSAERRETAVAMQALAENSSQALLLWHDSLNKWSDSLAIPEQEDVLQEPEHPWLAWLVGQFHLRKAPSTEAKRLAGLSQRLSMAASQLGQEKLPNHADWQALRAELLLHVTSTQGQTDSSSVELGLPDDFSAIQADIQKLRDTAVQWVQSKQGEV</sequence>
<name>A0A1L8CNM7_9PROT</name>
<feature type="compositionally biased region" description="Low complexity" evidence="2">
    <location>
        <begin position="25"/>
        <end position="34"/>
    </location>
</feature>
<reference evidence="4 5" key="1">
    <citation type="journal article" date="2017" name="Arch. Microbiol.">
        <title>Mariprofundus micogutta sp. nov., a novel iron-oxidizing zetaproteobacterium isolated from a deep-sea hydrothermal field at the Bayonnaise knoll of the Izu-Ogasawara arc, and a description of Mariprofundales ord. nov. and Zetaproteobacteria classis nov.</title>
        <authorList>
            <person name="Makita H."/>
            <person name="Tanaka E."/>
            <person name="Mitsunobu S."/>
            <person name="Miyazaki M."/>
            <person name="Nunoura T."/>
            <person name="Uematsu K."/>
            <person name="Takaki Y."/>
            <person name="Nishi S."/>
            <person name="Shimamura S."/>
            <person name="Takai K."/>
        </authorList>
    </citation>
    <scope>NUCLEOTIDE SEQUENCE [LARGE SCALE GENOMIC DNA]</scope>
    <source>
        <strain evidence="4 5">ET2</strain>
    </source>
</reference>
<proteinExistence type="predicted"/>
<dbReference type="Proteomes" id="UP000231632">
    <property type="component" value="Unassembled WGS sequence"/>
</dbReference>
<accession>A0A1L8CNM7</accession>